<reference evidence="1 2" key="1">
    <citation type="submission" date="2020-05" db="EMBL/GenBank/DDBJ databases">
        <title>Nakamurella sp. DB0629 isolated from air conditioner.</title>
        <authorList>
            <person name="Kim D.H."/>
            <person name="Kim D.-U."/>
        </authorList>
    </citation>
    <scope>NUCLEOTIDE SEQUENCE [LARGE SCALE GENOMIC DNA]</scope>
    <source>
        <strain evidence="1 2">DB0629</strain>
    </source>
</reference>
<dbReference type="PANTHER" id="PTHR38826:SF5">
    <property type="entry name" value="RIBONUCLEASE VAPC13"/>
    <property type="match status" value="1"/>
</dbReference>
<dbReference type="InterPro" id="IPR052106">
    <property type="entry name" value="PINc/VapC_TA"/>
</dbReference>
<keyword evidence="2" id="KW-1185">Reference proteome</keyword>
<protein>
    <submittedName>
        <fullName evidence="1">Type II toxin-antitoxin system VapC family toxin</fullName>
    </submittedName>
</protein>
<dbReference type="AlphaFoldDB" id="A0A849AAN3"/>
<dbReference type="PANTHER" id="PTHR38826">
    <property type="entry name" value="RIBONUCLEASE VAPC13"/>
    <property type="match status" value="1"/>
</dbReference>
<organism evidence="1 2">
    <name type="scientific">Nakamurella aerolata</name>
    <dbReference type="NCBI Taxonomy" id="1656892"/>
    <lineage>
        <taxon>Bacteria</taxon>
        <taxon>Bacillati</taxon>
        <taxon>Actinomycetota</taxon>
        <taxon>Actinomycetes</taxon>
        <taxon>Nakamurellales</taxon>
        <taxon>Nakamurellaceae</taxon>
        <taxon>Nakamurella</taxon>
    </lineage>
</organism>
<dbReference type="InterPro" id="IPR029060">
    <property type="entry name" value="PIN-like_dom_sf"/>
</dbReference>
<gene>
    <name evidence="1" type="ORF">HKD39_10790</name>
</gene>
<dbReference type="Proteomes" id="UP000562984">
    <property type="component" value="Unassembled WGS sequence"/>
</dbReference>
<name>A0A849AAN3_9ACTN</name>
<dbReference type="SUPFAM" id="SSF88723">
    <property type="entry name" value="PIN domain-like"/>
    <property type="match status" value="1"/>
</dbReference>
<evidence type="ECO:0000313" key="2">
    <source>
        <dbReference type="Proteomes" id="UP000562984"/>
    </source>
</evidence>
<evidence type="ECO:0000313" key="1">
    <source>
        <dbReference type="EMBL" id="NNG36191.1"/>
    </source>
</evidence>
<proteinExistence type="predicted"/>
<sequence>MVYLIGGAHPNRQRSQIVLDELVLADTPLATDAEVFQEILHRYGAIDRPDAVQPAFATLEGLVDEVFPIGMTEVRAAKNMMVEGRRVGARAALHVASMRTNDVHRIFTFDRGFDRFLDLDRIA</sequence>
<accession>A0A849AAN3</accession>
<comment type="caution">
    <text evidence="1">The sequence shown here is derived from an EMBL/GenBank/DDBJ whole genome shotgun (WGS) entry which is preliminary data.</text>
</comment>
<dbReference type="Gene3D" id="3.40.50.1010">
    <property type="entry name" value="5'-nuclease"/>
    <property type="match status" value="1"/>
</dbReference>
<dbReference type="EMBL" id="JABEND010000005">
    <property type="protein sequence ID" value="NNG36191.1"/>
    <property type="molecule type" value="Genomic_DNA"/>
</dbReference>